<dbReference type="EMBL" id="VXIV02001471">
    <property type="protein sequence ID" value="KAF6032862.1"/>
    <property type="molecule type" value="Genomic_DNA"/>
</dbReference>
<feature type="chain" id="PRO_5029461567" evidence="2">
    <location>
        <begin position="25"/>
        <end position="596"/>
    </location>
</feature>
<reference evidence="3" key="1">
    <citation type="submission" date="2020-06" db="EMBL/GenBank/DDBJ databases">
        <title>Draft genome of Bugula neritina, a colonial animal packing powerful symbionts and potential medicines.</title>
        <authorList>
            <person name="Rayko M."/>
        </authorList>
    </citation>
    <scope>NUCLEOTIDE SEQUENCE [LARGE SCALE GENOMIC DNA]</scope>
    <source>
        <strain evidence="3">Kwan_BN1</strain>
    </source>
</reference>
<evidence type="ECO:0000256" key="1">
    <source>
        <dbReference type="SAM" id="MobiDB-lite"/>
    </source>
</evidence>
<evidence type="ECO:0000313" key="3">
    <source>
        <dbReference type="EMBL" id="KAF6032862.1"/>
    </source>
</evidence>
<feature type="region of interest" description="Disordered" evidence="1">
    <location>
        <begin position="566"/>
        <end position="596"/>
    </location>
</feature>
<evidence type="ECO:0000256" key="2">
    <source>
        <dbReference type="SAM" id="SignalP"/>
    </source>
</evidence>
<name>A0A7J7K2J2_BUGNE</name>
<keyword evidence="4" id="KW-1185">Reference proteome</keyword>
<evidence type="ECO:0000313" key="4">
    <source>
        <dbReference type="Proteomes" id="UP000593567"/>
    </source>
</evidence>
<keyword evidence="2" id="KW-0732">Signal</keyword>
<comment type="caution">
    <text evidence="3">The sequence shown here is derived from an EMBL/GenBank/DDBJ whole genome shotgun (WGS) entry which is preliminary data.</text>
</comment>
<dbReference type="PANTHER" id="PTHR35842:SF1">
    <property type="entry name" value="SI:CH211-67E16.11"/>
    <property type="match status" value="1"/>
</dbReference>
<protein>
    <submittedName>
        <fullName evidence="3">Uncharacterized protein</fullName>
    </submittedName>
</protein>
<gene>
    <name evidence="3" type="ORF">EB796_008836</name>
</gene>
<dbReference type="OrthoDB" id="6132489at2759"/>
<organism evidence="3 4">
    <name type="scientific">Bugula neritina</name>
    <name type="common">Brown bryozoan</name>
    <name type="synonym">Sertularia neritina</name>
    <dbReference type="NCBI Taxonomy" id="10212"/>
    <lineage>
        <taxon>Eukaryota</taxon>
        <taxon>Metazoa</taxon>
        <taxon>Spiralia</taxon>
        <taxon>Lophotrochozoa</taxon>
        <taxon>Bryozoa</taxon>
        <taxon>Gymnolaemata</taxon>
        <taxon>Cheilostomatida</taxon>
        <taxon>Flustrina</taxon>
        <taxon>Buguloidea</taxon>
        <taxon>Bugulidae</taxon>
        <taxon>Bugula</taxon>
    </lineage>
</organism>
<feature type="compositionally biased region" description="Polar residues" evidence="1">
    <location>
        <begin position="571"/>
        <end position="586"/>
    </location>
</feature>
<proteinExistence type="predicted"/>
<dbReference type="PANTHER" id="PTHR35842">
    <property type="entry name" value="SI:CH211-67E16.11"/>
    <property type="match status" value="1"/>
</dbReference>
<accession>A0A7J7K2J2</accession>
<feature type="compositionally biased region" description="Basic and acidic residues" evidence="1">
    <location>
        <begin position="587"/>
        <end position="596"/>
    </location>
</feature>
<sequence length="596" mass="67130">MAPRGTARMYMYINLLLLYKTVYGFLLNSSTESLNETLLFAATTSAPSADSPEYLTRLRWADSAFTYIKSLNCTEVYFTSPRECNHMLNVRKRNVVVYIAQEEDSIDGEFVAMLPDSGLSRAGTHHGVVALDPHPDANFGHLVIVFFIDKVDSQADCERTKGTYIGNDECMKLALKHRCRNAIERHRRYNTDADLISSSRQARKMVRRCEINFLPLVHKQTSQEPAVVDGISQGYEQALVCREDLLDYSLCPSLRPSNETLNLVCNPIRDNTRRCETSHEAVGTRCEQFESCDQAVLISGGWNRQTSLTRHSENIVNMYQLLRRNGFQQSSIKIFFANGMHRGIQEETGAESVNTEIFPAAMKTSMRFHIRKLCGRPHCVDTLVLYLNSPSRTDGTMLLWDVNKNGKVEADEQYTIDELLDDIKSCKARSVQIIADQSFSGELSKAVRKSNDHSNVLAFSSGKENEYSYMSTFTDYWTRLDHSHICTEDVFQQIKNTMLKSTPDFGAKGHDNEGPGPLTIFGAPCNVDPPFSANELRLWYRGCQNVPTEVWLRTFFSVQSASANNDNAASQLPTSSADNANTVQQESHIEESLAVT</sequence>
<dbReference type="Proteomes" id="UP000593567">
    <property type="component" value="Unassembled WGS sequence"/>
</dbReference>
<dbReference type="AlphaFoldDB" id="A0A7J7K2J2"/>
<feature type="signal peptide" evidence="2">
    <location>
        <begin position="1"/>
        <end position="24"/>
    </location>
</feature>